<feature type="chain" id="PRO_5047535222" evidence="3">
    <location>
        <begin position="22"/>
        <end position="1269"/>
    </location>
</feature>
<gene>
    <name evidence="5" type="ORF">V1633_29105</name>
</gene>
<dbReference type="Pfam" id="PF18370">
    <property type="entry name" value="RGI_lyase"/>
    <property type="match status" value="1"/>
</dbReference>
<dbReference type="EMBL" id="JAZGQK010000029">
    <property type="protein sequence ID" value="MEE6262552.1"/>
    <property type="molecule type" value="Genomic_DNA"/>
</dbReference>
<evidence type="ECO:0000259" key="4">
    <source>
        <dbReference type="SMART" id="SM00495"/>
    </source>
</evidence>
<feature type="region of interest" description="Disordered" evidence="2">
    <location>
        <begin position="85"/>
        <end position="105"/>
    </location>
</feature>
<feature type="domain" description="Chitin-binding type-3" evidence="4">
    <location>
        <begin position="1168"/>
        <end position="1212"/>
    </location>
</feature>
<organism evidence="5 6">
    <name type="scientific">Plantactinospora sonchi</name>
    <dbReference type="NCBI Taxonomy" id="1544735"/>
    <lineage>
        <taxon>Bacteria</taxon>
        <taxon>Bacillati</taxon>
        <taxon>Actinomycetota</taxon>
        <taxon>Actinomycetes</taxon>
        <taxon>Micromonosporales</taxon>
        <taxon>Micromonosporaceae</taxon>
        <taxon>Plantactinospora</taxon>
    </lineage>
</organism>
<dbReference type="PANTHER" id="PTHR43118">
    <property type="entry name" value="RHAMNOGALACTURONAN LYASE (EUROFUNG)"/>
    <property type="match status" value="1"/>
</dbReference>
<dbReference type="Gene3D" id="2.10.10.20">
    <property type="entry name" value="Carbohydrate-binding module superfamily 5/12"/>
    <property type="match status" value="2"/>
</dbReference>
<dbReference type="InterPro" id="IPR003610">
    <property type="entry name" value="CBM5/12"/>
</dbReference>
<evidence type="ECO:0000313" key="6">
    <source>
        <dbReference type="Proteomes" id="UP001332243"/>
    </source>
</evidence>
<dbReference type="InterPro" id="IPR036573">
    <property type="entry name" value="CBM_sf_5/12"/>
</dbReference>
<dbReference type="InterPro" id="IPR028994">
    <property type="entry name" value="Integrin_alpha_N"/>
</dbReference>
<dbReference type="RefSeq" id="WP_331217491.1">
    <property type="nucleotide sequence ID" value="NZ_JAZGQK010000029.1"/>
</dbReference>
<name>A0ABU7S1E0_9ACTN</name>
<reference evidence="5 6" key="1">
    <citation type="submission" date="2024-01" db="EMBL/GenBank/DDBJ databases">
        <title>Genome insights into Plantactinospora sonchi sp. nov.</title>
        <authorList>
            <person name="Wang L."/>
        </authorList>
    </citation>
    <scope>NUCLEOTIDE SEQUENCE [LARGE SCALE GENOMIC DNA]</scope>
    <source>
        <strain evidence="5 6">NEAU-QY2</strain>
    </source>
</reference>
<dbReference type="SUPFAM" id="SSF51055">
    <property type="entry name" value="Carbohydrate binding domain"/>
    <property type="match status" value="2"/>
</dbReference>
<dbReference type="Proteomes" id="UP001332243">
    <property type="component" value="Unassembled WGS sequence"/>
</dbReference>
<keyword evidence="3" id="KW-0732">Signal</keyword>
<dbReference type="InterPro" id="IPR034641">
    <property type="entry name" value="RGL11"/>
</dbReference>
<protein>
    <submittedName>
        <fullName evidence="5">Carbohydrate-binding protein</fullName>
    </submittedName>
</protein>
<feature type="domain" description="Chitin-binding type-3" evidence="4">
    <location>
        <begin position="1223"/>
        <end position="1266"/>
    </location>
</feature>
<dbReference type="Pfam" id="PF02839">
    <property type="entry name" value="CBM_5_12"/>
    <property type="match status" value="1"/>
</dbReference>
<dbReference type="InterPro" id="IPR041624">
    <property type="entry name" value="RGI_lyase"/>
</dbReference>
<evidence type="ECO:0000256" key="2">
    <source>
        <dbReference type="SAM" id="MobiDB-lite"/>
    </source>
</evidence>
<dbReference type="SUPFAM" id="SSF69318">
    <property type="entry name" value="Integrin alpha N-terminal domain"/>
    <property type="match status" value="1"/>
</dbReference>
<dbReference type="Pfam" id="PF21348">
    <property type="entry name" value="RGL11_C"/>
    <property type="match status" value="3"/>
</dbReference>
<evidence type="ECO:0000256" key="1">
    <source>
        <dbReference type="ARBA" id="ARBA00022801"/>
    </source>
</evidence>
<keyword evidence="6" id="KW-1185">Reference proteome</keyword>
<dbReference type="Gene3D" id="2.60.40.10">
    <property type="entry name" value="Immunoglobulins"/>
    <property type="match status" value="1"/>
</dbReference>
<dbReference type="CDD" id="cd12215">
    <property type="entry name" value="ChiC_BD"/>
    <property type="match status" value="2"/>
</dbReference>
<keyword evidence="1" id="KW-0378">Hydrolase</keyword>
<dbReference type="InterPro" id="IPR013783">
    <property type="entry name" value="Ig-like_fold"/>
</dbReference>
<sequence length="1269" mass="137252">MPLTLAVSLSLVGLTSPAASAAPASGARQMEYLTRGLVAAQTPDGIFLSWRFLGNEPDGISWNVYRRDGDAEFVKIATIAPRDVQPESDYDTNPGIVKEDVTPSNYTDPDGVLTSTYQVAPVVAGVEGERQGMSVPMLSALPGQAGQANRGAASYIPLKPAPAPVPLVHFTYREQRFGPGTNLNAADMVVPGTGNQNWYVVDMDLLRGFRVAYDDQATVTQEQLDGWVAKLNEYNTTPNALGDATYTSARPLTNSLVDGKITKVLYDELEAEFIKYVENLDAGTTLPYAKTSAGAVYTSQSSAYSTHDMTVGDFDGDGEYEIVVKWRSTQQDPMYSEPIFNGSNTTTAPEYVDAYKLDGTMLFRIDMGYNVRAGNDHETTLFAEDFDGDGKAELMLKTALGTRIGNWDEASQSVVYPDTLDTVVGGEDGLHATTDKFKEYFTNGDTGALDTYWSLLNSFAISYRSPVAGNGNDGVNDPAVKRWIKTYHVGPIGPAKDDQEFFSAFEWDAAAGKGVLMDSARYPFPYRGSVDGDNWAMTPATQRGNFSYLAFPGPGAGSGPADYKSQMMAPSEAYWLEKPWKAASWGDAQGNRANRYLGVVATLDGKHKYAVSQRGYYARTTFAAFNIVDGKVRLKAGFDSADPQYWSLGGTAYDYQNRGNHFTDSADLDGDGRDEIVMKAMVLGLNADGTKILPKVINGDTMPTIEGQNSVPPVANSFEFATDAVRNNPLNTWAPLRHGDRSALLPVDKDNNIRVWSGSEENLFDDIRTGRQHGWLPGPEAHDPLKGMRRDDQGEVIRENSMIFGVYAGTDAEGAVAGNFSNRWPGAQGFSQNGARSMLTGELLNGSNNLRSGQYAIWFGGGLTAMAVSGATISTVDDLTFAPTPYLATGMTSTGNKSTPTLKADLLGDWREELVLRASDNRLAIVTTLSPTEYGIRTLMHDPMYRNGVANKNTGYDQFGFASFYLGDEAKLPSMRTDIVVPTGPDRTGPTITVKPESKGRDGVYRKVSFKLFDAGKVDRLTLNGVEKDLTDNTYSDLNGVEPGTFGGKAGGNELKVYDVAGNVTTLTFVLDATGPTVTVKDGATETVGTAATGYELVSFKLFDEHKVDRLTLNGVEKDLTDNTYSDLNGVKPGVSGAALGANELRVYDVAGNVTTVTFTLVGPKPAVPAWDSKKAYKSGDQVSYHGAIYIAQWWTQNEKPGSSATGSWTEQGALVPAAGADVRAWTASWVYTGGETVAYNGHTWKARWWSRNQQPGDPNGPWQDLGTY</sequence>
<dbReference type="SMART" id="SM00495">
    <property type="entry name" value="ChtBD3"/>
    <property type="match status" value="2"/>
</dbReference>
<evidence type="ECO:0000313" key="5">
    <source>
        <dbReference type="EMBL" id="MEE6262552.1"/>
    </source>
</evidence>
<dbReference type="InterPro" id="IPR049366">
    <property type="entry name" value="RGL11_C"/>
</dbReference>
<feature type="signal peptide" evidence="3">
    <location>
        <begin position="1"/>
        <end position="21"/>
    </location>
</feature>
<comment type="caution">
    <text evidence="5">The sequence shown here is derived from an EMBL/GenBank/DDBJ whole genome shotgun (WGS) entry which is preliminary data.</text>
</comment>
<accession>A0ABU7S1E0</accession>
<dbReference type="PANTHER" id="PTHR43118:SF1">
    <property type="entry name" value="RHAMNOGALACTURONAN LYASE (EUROFUNG)"/>
    <property type="match status" value="1"/>
</dbReference>
<proteinExistence type="predicted"/>
<evidence type="ECO:0000256" key="3">
    <source>
        <dbReference type="SAM" id="SignalP"/>
    </source>
</evidence>